<dbReference type="PANTHER" id="PTHR38686">
    <property type="entry name" value="APOLIPOPROTEIN N-ACYLTRANSFERASE"/>
    <property type="match status" value="1"/>
</dbReference>
<evidence type="ECO:0000256" key="4">
    <source>
        <dbReference type="ARBA" id="ARBA00022692"/>
    </source>
</evidence>
<dbReference type="InterPro" id="IPR003010">
    <property type="entry name" value="C-N_Hydrolase"/>
</dbReference>
<dbReference type="GO" id="GO:0042158">
    <property type="term" value="P:lipoprotein biosynthetic process"/>
    <property type="evidence" value="ECO:0007669"/>
    <property type="project" value="UniProtKB-UniRule"/>
</dbReference>
<evidence type="ECO:0000256" key="5">
    <source>
        <dbReference type="ARBA" id="ARBA00022989"/>
    </source>
</evidence>
<comment type="similarity">
    <text evidence="8">Belongs to the CN hydrolase family. Apolipoprotein N-acyltransferase subfamily.</text>
</comment>
<feature type="transmembrane region" description="Helical" evidence="8">
    <location>
        <begin position="28"/>
        <end position="44"/>
    </location>
</feature>
<dbReference type="AlphaFoldDB" id="A0A919ULC3"/>
<comment type="caution">
    <text evidence="10">The sequence shown here is derived from an EMBL/GenBank/DDBJ whole genome shotgun (WGS) entry which is preliminary data.</text>
</comment>
<dbReference type="Proteomes" id="UP000652354">
    <property type="component" value="Unassembled WGS sequence"/>
</dbReference>
<dbReference type="InterPro" id="IPR045378">
    <property type="entry name" value="LNT_N"/>
</dbReference>
<dbReference type="PANTHER" id="PTHR38686:SF1">
    <property type="entry name" value="APOLIPOPROTEIN N-ACYLTRANSFERASE"/>
    <property type="match status" value="1"/>
</dbReference>
<dbReference type="GO" id="GO:0016410">
    <property type="term" value="F:N-acyltransferase activity"/>
    <property type="evidence" value="ECO:0007669"/>
    <property type="project" value="UniProtKB-UniRule"/>
</dbReference>
<comment type="subcellular location">
    <subcellularLocation>
        <location evidence="1 8">Cell membrane</location>
        <topology evidence="1 8">Multi-pass membrane protein</topology>
    </subcellularLocation>
</comment>
<dbReference type="NCBIfam" id="TIGR00546">
    <property type="entry name" value="lnt"/>
    <property type="match status" value="1"/>
</dbReference>
<keyword evidence="2 8" id="KW-1003">Cell membrane</keyword>
<evidence type="ECO:0000313" key="10">
    <source>
        <dbReference type="EMBL" id="GIG54583.1"/>
    </source>
</evidence>
<dbReference type="Pfam" id="PF20154">
    <property type="entry name" value="LNT_N"/>
    <property type="match status" value="1"/>
</dbReference>
<keyword evidence="3 8" id="KW-0808">Transferase</keyword>
<dbReference type="CDD" id="cd07571">
    <property type="entry name" value="ALP_N-acyl_transferase"/>
    <property type="match status" value="1"/>
</dbReference>
<dbReference type="InterPro" id="IPR036526">
    <property type="entry name" value="C-N_Hydrolase_sf"/>
</dbReference>
<feature type="transmembrane region" description="Helical" evidence="8">
    <location>
        <begin position="149"/>
        <end position="171"/>
    </location>
</feature>
<evidence type="ECO:0000256" key="7">
    <source>
        <dbReference type="ARBA" id="ARBA00023315"/>
    </source>
</evidence>
<evidence type="ECO:0000256" key="1">
    <source>
        <dbReference type="ARBA" id="ARBA00004651"/>
    </source>
</evidence>
<dbReference type="InterPro" id="IPR004563">
    <property type="entry name" value="Apolipo_AcylTrfase"/>
</dbReference>
<dbReference type="GO" id="GO:0005886">
    <property type="term" value="C:plasma membrane"/>
    <property type="evidence" value="ECO:0007669"/>
    <property type="project" value="UniProtKB-SubCell"/>
</dbReference>
<feature type="domain" description="CN hydrolase" evidence="9">
    <location>
        <begin position="214"/>
        <end position="469"/>
    </location>
</feature>
<reference evidence="10" key="1">
    <citation type="submission" date="2021-01" db="EMBL/GenBank/DDBJ databases">
        <title>Whole genome shotgun sequence of Demequina activiva NBRC 110675.</title>
        <authorList>
            <person name="Komaki H."/>
            <person name="Tamura T."/>
        </authorList>
    </citation>
    <scope>NUCLEOTIDE SEQUENCE</scope>
    <source>
        <strain evidence="10">NBRC 110675</strain>
    </source>
</reference>
<dbReference type="EC" id="2.3.1.269" evidence="8"/>
<keyword evidence="7 8" id="KW-0012">Acyltransferase</keyword>
<feature type="transmembrane region" description="Helical" evidence="8">
    <location>
        <begin position="183"/>
        <end position="205"/>
    </location>
</feature>
<dbReference type="Gene3D" id="3.60.110.10">
    <property type="entry name" value="Carbon-nitrogen hydrolase"/>
    <property type="match status" value="1"/>
</dbReference>
<comment type="function">
    <text evidence="8">Catalyzes the phospholipid dependent N-acylation of the N-terminal cysteine of apolipoprotein, the last step in lipoprotein maturation.</text>
</comment>
<keyword evidence="11" id="KW-1185">Reference proteome</keyword>
<evidence type="ECO:0000259" key="9">
    <source>
        <dbReference type="PROSITE" id="PS50263"/>
    </source>
</evidence>
<feature type="transmembrane region" description="Helical" evidence="8">
    <location>
        <begin position="74"/>
        <end position="96"/>
    </location>
</feature>
<dbReference type="PROSITE" id="PS50263">
    <property type="entry name" value="CN_HYDROLASE"/>
    <property type="match status" value="1"/>
</dbReference>
<dbReference type="EMBL" id="BONR01000002">
    <property type="protein sequence ID" value="GIG54583.1"/>
    <property type="molecule type" value="Genomic_DNA"/>
</dbReference>
<gene>
    <name evidence="8 10" type="primary">lnt</name>
    <name evidence="10" type="ORF">Dac01nite_13350</name>
</gene>
<keyword evidence="5 8" id="KW-1133">Transmembrane helix</keyword>
<proteinExistence type="inferred from homology"/>
<dbReference type="RefSeq" id="WP_203654753.1">
    <property type="nucleotide sequence ID" value="NZ_BONR01000002.1"/>
</dbReference>
<protein>
    <recommendedName>
        <fullName evidence="8">Apolipoprotein N-acyltransferase</fullName>
        <shortName evidence="8">ALP N-acyltransferase</shortName>
        <ecNumber evidence="8">2.3.1.269</ecNumber>
    </recommendedName>
</protein>
<evidence type="ECO:0000256" key="3">
    <source>
        <dbReference type="ARBA" id="ARBA00022679"/>
    </source>
</evidence>
<dbReference type="Pfam" id="PF00795">
    <property type="entry name" value="CN_hydrolase"/>
    <property type="match status" value="1"/>
</dbReference>
<dbReference type="HAMAP" id="MF_01148">
    <property type="entry name" value="Lnt"/>
    <property type="match status" value="1"/>
</dbReference>
<evidence type="ECO:0000313" key="11">
    <source>
        <dbReference type="Proteomes" id="UP000652354"/>
    </source>
</evidence>
<accession>A0A919ULC3</accession>
<comment type="catalytic activity">
    <reaction evidence="8">
        <text>N-terminal S-1,2-diacyl-sn-glyceryl-L-cysteinyl-[lipoprotein] + a glycerophospholipid = N-acyl-S-1,2-diacyl-sn-glyceryl-L-cysteinyl-[lipoprotein] + a 2-acyl-sn-glycero-3-phospholipid + H(+)</text>
        <dbReference type="Rhea" id="RHEA:48228"/>
        <dbReference type="Rhea" id="RHEA-COMP:14681"/>
        <dbReference type="Rhea" id="RHEA-COMP:14684"/>
        <dbReference type="ChEBI" id="CHEBI:15378"/>
        <dbReference type="ChEBI" id="CHEBI:136912"/>
        <dbReference type="ChEBI" id="CHEBI:140656"/>
        <dbReference type="ChEBI" id="CHEBI:140657"/>
        <dbReference type="ChEBI" id="CHEBI:140660"/>
        <dbReference type="EC" id="2.3.1.269"/>
    </reaction>
</comment>
<sequence>MSLLLRLSLAALGGLALSAAFPDLGWWPLAFVALAALWLCLARASAWGGFLYGWVFGSAFMLPHVWWANVAVGLVPWLALAIASGAFYGLFGAAWAHVRRSGMIRGGVWLEAPAFALLWAGMEQLRSIVPFGGFPWGRLAFSQLDVPVASMAWLGGAALVSFVAACAGGLLGGGIEALLRKRLVTGIAAPLLGVVALSVGMLLPLSAQPISGTLRLGIVQGNVPNEGLDAFAQAREVTTNHRDGSLALVEDDPGPIDLLVWPENSSDYDPRTDPESAALVTQSAQAADAPLLLGTNDYSPEDGRYNMSLLWAPSGTVLDTYAKQRPAPFAEYIPIRDFARRFSPEVDRVTHDVLPGDDPAVMTLPVPALERTVTIGTVICFEVAYDPIVTGAVSTGAEVLIVQTNNASFGETAESTQQLAMSRLRAIETGRSTVQASTVGVSAVIDARGRVSQQTGLFTAEQMYAEVALRDTITPAVRLRLLWEWAPLIGAAGLAIAAVSRRLSNRYEW</sequence>
<evidence type="ECO:0000256" key="2">
    <source>
        <dbReference type="ARBA" id="ARBA00022475"/>
    </source>
</evidence>
<evidence type="ECO:0000256" key="6">
    <source>
        <dbReference type="ARBA" id="ARBA00023136"/>
    </source>
</evidence>
<feature type="transmembrane region" description="Helical" evidence="8">
    <location>
        <begin position="108"/>
        <end position="129"/>
    </location>
</feature>
<keyword evidence="4 8" id="KW-0812">Transmembrane</keyword>
<comment type="pathway">
    <text evidence="8">Protein modification; lipoprotein biosynthesis (N-acyl transfer).</text>
</comment>
<organism evidence="10 11">
    <name type="scientific">Demequina activiva</name>
    <dbReference type="NCBI Taxonomy" id="1582364"/>
    <lineage>
        <taxon>Bacteria</taxon>
        <taxon>Bacillati</taxon>
        <taxon>Actinomycetota</taxon>
        <taxon>Actinomycetes</taxon>
        <taxon>Micrococcales</taxon>
        <taxon>Demequinaceae</taxon>
        <taxon>Demequina</taxon>
    </lineage>
</organism>
<keyword evidence="6 8" id="KW-0472">Membrane</keyword>
<name>A0A919ULC3_9MICO</name>
<feature type="transmembrane region" description="Helical" evidence="8">
    <location>
        <begin position="51"/>
        <end position="68"/>
    </location>
</feature>
<evidence type="ECO:0000256" key="8">
    <source>
        <dbReference type="HAMAP-Rule" id="MF_01148"/>
    </source>
</evidence>
<dbReference type="SUPFAM" id="SSF56317">
    <property type="entry name" value="Carbon-nitrogen hydrolase"/>
    <property type="match status" value="1"/>
</dbReference>